<dbReference type="EMBL" id="JAENIO010000043">
    <property type="protein sequence ID" value="MBK1835192.1"/>
    <property type="molecule type" value="Genomic_DNA"/>
</dbReference>
<dbReference type="PANTHER" id="PTHR31988">
    <property type="entry name" value="ESTERASE, PUTATIVE (DUF303)-RELATED"/>
    <property type="match status" value="1"/>
</dbReference>
<keyword evidence="1" id="KW-0378">Hydrolase</keyword>
<sequence>MIRLTLYFSALSLVLQSQLEGALVNVILIAGQSNADGRAASSALPAHLQSPQSDVPYFYHVEGGPGSGTLTTVQPGSPEFGGGTFFGPEITLAENLTSYLTSTSSSATLAIIKYANGGTNLSNDWRAGGDGSETNDGNEYLVFQNTVTAGLGALQSANPSDTFRLAGLVWMQGESDTLNATSTSNYESNLRTFISDVRLTYGEIPFVIGKLSSGQTALDANRLTSIQNAQEVVAGDTAGVSSVETDSFGIKSDNLHFDAAGQQALGNAFAQELIDLNALTIPEPSSTGLLLFSAISLFARRRGLA</sequence>
<gene>
    <name evidence="3" type="ORF">JIN78_14070</name>
</gene>
<accession>A0A934RNT3</accession>
<evidence type="ECO:0000313" key="4">
    <source>
        <dbReference type="Proteomes" id="UP000604083"/>
    </source>
</evidence>
<dbReference type="Gene3D" id="3.40.50.1110">
    <property type="entry name" value="SGNH hydrolase"/>
    <property type="match status" value="1"/>
</dbReference>
<reference evidence="3" key="1">
    <citation type="submission" date="2021-01" db="EMBL/GenBank/DDBJ databases">
        <title>Modified the classification status of verrucomicrobia.</title>
        <authorList>
            <person name="Feng X."/>
        </authorList>
    </citation>
    <scope>NUCLEOTIDE SEQUENCE</scope>
    <source>
        <strain evidence="3">KCTC 12986</strain>
    </source>
</reference>
<dbReference type="AlphaFoldDB" id="A0A934RNT3"/>
<dbReference type="GO" id="GO:0016788">
    <property type="term" value="F:hydrolase activity, acting on ester bonds"/>
    <property type="evidence" value="ECO:0007669"/>
    <property type="project" value="UniProtKB-ARBA"/>
</dbReference>
<evidence type="ECO:0000259" key="2">
    <source>
        <dbReference type="Pfam" id="PF03629"/>
    </source>
</evidence>
<protein>
    <submittedName>
        <fullName evidence="3">PEP-CTERM sorting domain-containing protein</fullName>
    </submittedName>
</protein>
<dbReference type="PANTHER" id="PTHR31988:SF19">
    <property type="entry name" value="9-O-ACETYL-N-ACETYLNEURAMINIC ACID DEACETYLASE-RELATED"/>
    <property type="match status" value="1"/>
</dbReference>
<name>A0A934RNT3_9BACT</name>
<dbReference type="RefSeq" id="WP_200392635.1">
    <property type="nucleotide sequence ID" value="NZ_JAENIO010000043.1"/>
</dbReference>
<dbReference type="NCBIfam" id="TIGR02595">
    <property type="entry name" value="PEP_CTERM"/>
    <property type="match status" value="1"/>
</dbReference>
<dbReference type="InterPro" id="IPR013424">
    <property type="entry name" value="Ice-binding_C"/>
</dbReference>
<dbReference type="InterPro" id="IPR005181">
    <property type="entry name" value="SASA"/>
</dbReference>
<comment type="caution">
    <text evidence="3">The sequence shown here is derived from an EMBL/GenBank/DDBJ whole genome shotgun (WGS) entry which is preliminary data.</text>
</comment>
<organism evidence="3 4">
    <name type="scientific">Roseibacillus ishigakijimensis</name>
    <dbReference type="NCBI Taxonomy" id="454146"/>
    <lineage>
        <taxon>Bacteria</taxon>
        <taxon>Pseudomonadati</taxon>
        <taxon>Verrucomicrobiota</taxon>
        <taxon>Verrucomicrobiia</taxon>
        <taxon>Verrucomicrobiales</taxon>
        <taxon>Verrucomicrobiaceae</taxon>
        <taxon>Roseibacillus</taxon>
    </lineage>
</organism>
<dbReference type="SUPFAM" id="SSF52266">
    <property type="entry name" value="SGNH hydrolase"/>
    <property type="match status" value="1"/>
</dbReference>
<proteinExistence type="predicted"/>
<keyword evidence="4" id="KW-1185">Reference proteome</keyword>
<feature type="domain" description="Sialate O-acetylesterase" evidence="2">
    <location>
        <begin position="25"/>
        <end position="274"/>
    </location>
</feature>
<evidence type="ECO:0000313" key="3">
    <source>
        <dbReference type="EMBL" id="MBK1835192.1"/>
    </source>
</evidence>
<evidence type="ECO:0000256" key="1">
    <source>
        <dbReference type="ARBA" id="ARBA00022801"/>
    </source>
</evidence>
<dbReference type="Pfam" id="PF03629">
    <property type="entry name" value="SASA"/>
    <property type="match status" value="1"/>
</dbReference>
<dbReference type="InterPro" id="IPR036514">
    <property type="entry name" value="SGNH_hydro_sf"/>
</dbReference>
<dbReference type="Proteomes" id="UP000604083">
    <property type="component" value="Unassembled WGS sequence"/>
</dbReference>
<dbReference type="InterPro" id="IPR052940">
    <property type="entry name" value="Carb_Esterase_6"/>
</dbReference>